<gene>
    <name evidence="1" type="ORF">EDD33_0257</name>
</gene>
<organism evidence="1 2">
    <name type="scientific">Nocardioides aurantiacus</name>
    <dbReference type="NCBI Taxonomy" id="86796"/>
    <lineage>
        <taxon>Bacteria</taxon>
        <taxon>Bacillati</taxon>
        <taxon>Actinomycetota</taxon>
        <taxon>Actinomycetes</taxon>
        <taxon>Propionibacteriales</taxon>
        <taxon>Nocardioidaceae</taxon>
        <taxon>Nocardioides</taxon>
    </lineage>
</organism>
<dbReference type="AlphaFoldDB" id="A0A3N2CPI7"/>
<evidence type="ECO:0000313" key="2">
    <source>
        <dbReference type="Proteomes" id="UP000281738"/>
    </source>
</evidence>
<keyword evidence="2" id="KW-1185">Reference proteome</keyword>
<evidence type="ECO:0000313" key="1">
    <source>
        <dbReference type="EMBL" id="ROR89433.1"/>
    </source>
</evidence>
<name>A0A3N2CPI7_9ACTN</name>
<reference evidence="1 2" key="1">
    <citation type="submission" date="2018-11" db="EMBL/GenBank/DDBJ databases">
        <title>Sequencing the genomes of 1000 actinobacteria strains.</title>
        <authorList>
            <person name="Klenk H.-P."/>
        </authorList>
    </citation>
    <scope>NUCLEOTIDE SEQUENCE [LARGE SCALE GENOMIC DNA]</scope>
    <source>
        <strain evidence="1 2">DSM 12652</strain>
    </source>
</reference>
<dbReference type="Proteomes" id="UP000281738">
    <property type="component" value="Unassembled WGS sequence"/>
</dbReference>
<protein>
    <submittedName>
        <fullName evidence="1">Uncharacterized protein</fullName>
    </submittedName>
</protein>
<dbReference type="EMBL" id="RKHO01000001">
    <property type="protein sequence ID" value="ROR89433.1"/>
    <property type="molecule type" value="Genomic_DNA"/>
</dbReference>
<accession>A0A3N2CPI7</accession>
<comment type="caution">
    <text evidence="1">The sequence shown here is derived from an EMBL/GenBank/DDBJ whole genome shotgun (WGS) entry which is preliminary data.</text>
</comment>
<sequence length="322" mass="35965">MHPALRAATSPHGVLMRSAALERGCDDDDIRAALRSGELWRIRAGTYAWTRHWDSLDQRGRHLMGVRGVVLKAETDVVVSHISAVVLHRGPLWELPIDLVHVTRPDRRGGRRAAGVVQHRGVLAESDVVVVDGLEVTSTTRTALDVLALHDLEHALPVLDDFLRRGLTSTAALEECRRRMDSWPGTLSADLAIRLSDGRRESVGESRTAYCLYLGGVPRPTPQWRVLDARGVEIARLDFAWPDAGVWVEFDGKEKYLKHRRPGESVVDAVLREKRREERIARLTGWRCIRIVWADLFHPEALAAYVVSVLRGGPVHAGRKSA</sequence>
<proteinExistence type="predicted"/>